<keyword evidence="3 10" id="KW-0812">Transmembrane</keyword>
<protein>
    <recommendedName>
        <fullName evidence="11">SMP-LTD domain-containing protein</fullName>
    </recommendedName>
</protein>
<keyword evidence="6" id="KW-0445">Lipid transport</keyword>
<feature type="transmembrane region" description="Helical" evidence="10">
    <location>
        <begin position="482"/>
        <end position="504"/>
    </location>
</feature>
<sequence length="1297" mass="142063">VDPTDIAEISPDQLQQVLRKTALQVYKTTVNCLNSNPNFMYVDEPIEVEVPVAHDDDDDVFIWIGKTRAAFVNRSHLWRGRDISLSFRGRVYNSAVRSIYGPCAPRASKDFQCLTIDVFGAWSESGGNTGSAILKKTICPARMSTKRTPSSGRNKWQPPGSISFSAAQDEDISGLDEAVQSFSRANQAVLPNISSATGPPRLSNPVTLAPDSGLQQPALDNNSPVSFELAVDATSIMDDELGSVAAQTSVSNLLMDALNDGPSDVTVAATKLQQDTVATDPIVITGRSLDSEADVLVHHVLPRSSAPDICMVPTASNLDDPFTSPSAPIRPPPFQPRAPPEPVAAADIHALLDSFTPPKGNGILDSEPSKRTAPPIPPCFIAPTSSSSLEEDPLNISDQPLSFGGDTQPNDGASMFPDQTHAPEFGRGASRSRSESLGSLGKLTTHLPPTAATVAHSSLSEDVPRVTRRVKPRRSPKSGTSVLTGTGLFFAAGLVLILASFYFFSAFAWGLAFGIICTLLVTWLHRIIWPSSADSDIPLCHISGLPLGELCCSLHCQSVAPGCAPSRTTWWPIFAPAIPPLRKNPPRLRDLQPLTVPYMKDEDVSSSALSGPLGTGLGFRFDKADRPIYKGWMNEVSEYDPETHHVSRTHSVFVTLDGTQLRLQRPRRNISRRSMWNEELPSGLSTRFQNQRIFDLVQARVTLLPSGLVSKRLWSKKYPIAITLPLQLNRKTSETLGSKQSLPSSVSVPNMRMQSVASASQSPIKHHSQAATAETVRRKDNSQSHTSTDLVGDDFYVVSHGDASVETLYLFGRTCREKEAWYGRLRAASLGVPLFWTPQLAVQTFLSSSAGMQEQRSDEDVRSEVEASMTDSSVELTTISSDKSIPAVSPYMNIPGSRDPLYVSYVRYMAKYMPADWLLRGSQALRLNVNYISCDPSLLWLNAFLARIFWDFLREVYWLERVRDKMQAKLKKIHLPPFISDLVVVGIDLGSELPVIRRIGRPHLDAHGLWFELEVAYAGGFSVALETNVNLLRWNQKNRIEREAANLADDTSGALSSSGSVTPDPNLFPPLRRSSRLGAFLSDEEDSADSTTDSDVPVEMQPTGQSSTRRPSVSRLASQTGPVTAMGMTSLDEERPSGSESPNAGEGPRKTLLPPARTLQLPSALPSRRRFIRLVDRIARSSYFQKAVDNKLVQRGMELLSNTPIVLEAEIQALSGTLLVNIPPPPSDRLWYGFQPNPQLRLKARPRVGEKAVTMSRILEWIENRVALEFQRLLVLPNMDDVSIPLLLSDVTAGEAK</sequence>
<evidence type="ECO:0000256" key="7">
    <source>
        <dbReference type="ARBA" id="ARBA00023121"/>
    </source>
</evidence>
<feature type="compositionally biased region" description="Polar residues" evidence="9">
    <location>
        <begin position="1053"/>
        <end position="1063"/>
    </location>
</feature>
<dbReference type="PANTHER" id="PTHR13466:SF0">
    <property type="entry name" value="SMP-LTD DOMAIN-CONTAINING PROTEIN"/>
    <property type="match status" value="1"/>
</dbReference>
<dbReference type="Proteomes" id="UP000054324">
    <property type="component" value="Unassembled WGS sequence"/>
</dbReference>
<feature type="compositionally biased region" description="Low complexity" evidence="9">
    <location>
        <begin position="426"/>
        <end position="443"/>
    </location>
</feature>
<feature type="compositionally biased region" description="Basic residues" evidence="9">
    <location>
        <begin position="466"/>
        <end position="476"/>
    </location>
</feature>
<feature type="region of interest" description="Disordered" evidence="9">
    <location>
        <begin position="143"/>
        <end position="163"/>
    </location>
</feature>
<keyword evidence="5 10" id="KW-1133">Transmembrane helix</keyword>
<feature type="compositionally biased region" description="Polar residues" evidence="9">
    <location>
        <begin position="396"/>
        <end position="411"/>
    </location>
</feature>
<evidence type="ECO:0000313" key="13">
    <source>
        <dbReference type="Proteomes" id="UP000054324"/>
    </source>
</evidence>
<feature type="non-terminal residue" evidence="12">
    <location>
        <position position="1"/>
    </location>
</feature>
<gene>
    <name evidence="12" type="ORF">T265_15298</name>
</gene>
<dbReference type="PROSITE" id="PS51847">
    <property type="entry name" value="SMP"/>
    <property type="match status" value="1"/>
</dbReference>
<evidence type="ECO:0000313" key="12">
    <source>
        <dbReference type="EMBL" id="KER20515.1"/>
    </source>
</evidence>
<feature type="region of interest" description="Disordered" evidence="9">
    <location>
        <begin position="356"/>
        <end position="478"/>
    </location>
</feature>
<dbReference type="CDD" id="cd21675">
    <property type="entry name" value="SMP_TEX2"/>
    <property type="match status" value="1"/>
</dbReference>
<feature type="domain" description="SMP-LTD" evidence="11">
    <location>
        <begin position="934"/>
        <end position="1285"/>
    </location>
</feature>
<feature type="compositionally biased region" description="Polar residues" evidence="9">
    <location>
        <begin position="1102"/>
        <end position="1122"/>
    </location>
</feature>
<dbReference type="PANTHER" id="PTHR13466">
    <property type="entry name" value="TEX2 PROTEIN-RELATED"/>
    <property type="match status" value="1"/>
</dbReference>
<evidence type="ECO:0000256" key="1">
    <source>
        <dbReference type="ARBA" id="ARBA00004586"/>
    </source>
</evidence>
<dbReference type="GO" id="GO:0005789">
    <property type="term" value="C:endoplasmic reticulum membrane"/>
    <property type="evidence" value="ECO:0007669"/>
    <property type="project" value="UniProtKB-SubCell"/>
</dbReference>
<reference evidence="12 13" key="1">
    <citation type="submission" date="2013-11" db="EMBL/GenBank/DDBJ databases">
        <title>Opisthorchis viverrini - life in the bile duct.</title>
        <authorList>
            <person name="Young N.D."/>
            <person name="Nagarajan N."/>
            <person name="Lin S.J."/>
            <person name="Korhonen P.K."/>
            <person name="Jex A.R."/>
            <person name="Hall R.S."/>
            <person name="Safavi-Hemami H."/>
            <person name="Kaewkong W."/>
            <person name="Bertrand D."/>
            <person name="Gao S."/>
            <person name="Seet Q."/>
            <person name="Wongkham S."/>
            <person name="Teh B.T."/>
            <person name="Wongkham C."/>
            <person name="Intapan P.M."/>
            <person name="Maleewong W."/>
            <person name="Yang X."/>
            <person name="Hu M."/>
            <person name="Wang Z."/>
            <person name="Hofmann A."/>
            <person name="Sternberg P.W."/>
            <person name="Tan P."/>
            <person name="Wang J."/>
            <person name="Gasser R.B."/>
        </authorList>
    </citation>
    <scope>NUCLEOTIDE SEQUENCE [LARGE SCALE GENOMIC DNA]</scope>
</reference>
<accession>A0A074ZBB4</accession>
<keyword evidence="2" id="KW-0813">Transport</keyword>
<dbReference type="CTD" id="20329463"/>
<evidence type="ECO:0000256" key="4">
    <source>
        <dbReference type="ARBA" id="ARBA00022824"/>
    </source>
</evidence>
<dbReference type="EMBL" id="KL597048">
    <property type="protein sequence ID" value="KER20515.1"/>
    <property type="molecule type" value="Genomic_DNA"/>
</dbReference>
<evidence type="ECO:0000256" key="10">
    <source>
        <dbReference type="SAM" id="Phobius"/>
    </source>
</evidence>
<evidence type="ECO:0000259" key="11">
    <source>
        <dbReference type="PROSITE" id="PS51847"/>
    </source>
</evidence>
<evidence type="ECO:0000256" key="9">
    <source>
        <dbReference type="SAM" id="MobiDB-lite"/>
    </source>
</evidence>
<dbReference type="STRING" id="6198.A0A074ZBB4"/>
<comment type="subcellular location">
    <subcellularLocation>
        <location evidence="1">Endoplasmic reticulum membrane</location>
    </subcellularLocation>
</comment>
<keyword evidence="7" id="KW-0446">Lipid-binding</keyword>
<name>A0A074ZBB4_OPIVI</name>
<feature type="region of interest" description="Disordered" evidence="9">
    <location>
        <begin position="190"/>
        <end position="209"/>
    </location>
</feature>
<organism evidence="12 13">
    <name type="scientific">Opisthorchis viverrini</name>
    <name type="common">Southeast Asian liver fluke</name>
    <dbReference type="NCBI Taxonomy" id="6198"/>
    <lineage>
        <taxon>Eukaryota</taxon>
        <taxon>Metazoa</taxon>
        <taxon>Spiralia</taxon>
        <taxon>Lophotrochozoa</taxon>
        <taxon>Platyhelminthes</taxon>
        <taxon>Trematoda</taxon>
        <taxon>Digenea</taxon>
        <taxon>Opisthorchiida</taxon>
        <taxon>Opisthorchiata</taxon>
        <taxon>Opisthorchiidae</taxon>
        <taxon>Opisthorchis</taxon>
    </lineage>
</organism>
<evidence type="ECO:0000256" key="3">
    <source>
        <dbReference type="ARBA" id="ARBA00022692"/>
    </source>
</evidence>
<dbReference type="KEGG" id="ovi:T265_15298"/>
<dbReference type="OrthoDB" id="26740at2759"/>
<dbReference type="RefSeq" id="XP_009175728.1">
    <property type="nucleotide sequence ID" value="XM_009177464.1"/>
</dbReference>
<dbReference type="GeneID" id="20329463"/>
<proteinExistence type="predicted"/>
<feature type="transmembrane region" description="Helical" evidence="10">
    <location>
        <begin position="511"/>
        <end position="529"/>
    </location>
</feature>
<evidence type="ECO:0000256" key="8">
    <source>
        <dbReference type="ARBA" id="ARBA00023136"/>
    </source>
</evidence>
<feature type="region of interest" description="Disordered" evidence="9">
    <location>
        <begin position="754"/>
        <end position="787"/>
    </location>
</feature>
<evidence type="ECO:0000256" key="5">
    <source>
        <dbReference type="ARBA" id="ARBA00022989"/>
    </source>
</evidence>
<keyword evidence="4" id="KW-0256">Endoplasmic reticulum</keyword>
<dbReference type="InterPro" id="IPR031468">
    <property type="entry name" value="SMP_LBD"/>
</dbReference>
<dbReference type="GO" id="GO:0006869">
    <property type="term" value="P:lipid transport"/>
    <property type="evidence" value="ECO:0007669"/>
    <property type="project" value="UniProtKB-KW"/>
</dbReference>
<dbReference type="GO" id="GO:0008289">
    <property type="term" value="F:lipid binding"/>
    <property type="evidence" value="ECO:0007669"/>
    <property type="project" value="UniProtKB-KW"/>
</dbReference>
<keyword evidence="13" id="KW-1185">Reference proteome</keyword>
<feature type="compositionally biased region" description="Polar residues" evidence="9">
    <location>
        <begin position="146"/>
        <end position="163"/>
    </location>
</feature>
<feature type="compositionally biased region" description="Polar residues" evidence="9">
    <location>
        <begin position="754"/>
        <end position="763"/>
    </location>
</feature>
<evidence type="ECO:0000256" key="6">
    <source>
        <dbReference type="ARBA" id="ARBA00023055"/>
    </source>
</evidence>
<feature type="region of interest" description="Disordered" evidence="9">
    <location>
        <begin position="1049"/>
        <end position="1157"/>
    </location>
</feature>
<evidence type="ECO:0000256" key="2">
    <source>
        <dbReference type="ARBA" id="ARBA00022448"/>
    </source>
</evidence>
<keyword evidence="8 10" id="KW-0472">Membrane</keyword>